<evidence type="ECO:0000313" key="9">
    <source>
        <dbReference type="EMBL" id="RRN43791.1"/>
    </source>
</evidence>
<dbReference type="PRINTS" id="PR00690">
    <property type="entry name" value="ADHESNFAMILY"/>
</dbReference>
<feature type="region of interest" description="Disordered" evidence="7">
    <location>
        <begin position="46"/>
        <end position="75"/>
    </location>
</feature>
<feature type="compositionally biased region" description="Low complexity" evidence="7">
    <location>
        <begin position="299"/>
        <end position="308"/>
    </location>
</feature>
<evidence type="ECO:0000256" key="2">
    <source>
        <dbReference type="ARBA" id="ARBA00011028"/>
    </source>
</evidence>
<dbReference type="PANTHER" id="PTHR42953">
    <property type="entry name" value="HIGH-AFFINITY ZINC UPTAKE SYSTEM PROTEIN ZNUA-RELATED"/>
    <property type="match status" value="1"/>
</dbReference>
<dbReference type="Pfam" id="PF01297">
    <property type="entry name" value="ZnuA"/>
    <property type="match status" value="1"/>
</dbReference>
<dbReference type="PRINTS" id="PR00691">
    <property type="entry name" value="ADHESINB"/>
</dbReference>
<keyword evidence="3 6" id="KW-0813">Transport</keyword>
<evidence type="ECO:0000256" key="8">
    <source>
        <dbReference type="SAM" id="Phobius"/>
    </source>
</evidence>
<dbReference type="InterPro" id="IPR006128">
    <property type="entry name" value="Lipoprotein_PsaA-like"/>
</dbReference>
<organism evidence="9 10">
    <name type="scientific">Lautropia dentalis</name>
    <dbReference type="NCBI Taxonomy" id="2490857"/>
    <lineage>
        <taxon>Bacteria</taxon>
        <taxon>Pseudomonadati</taxon>
        <taxon>Pseudomonadota</taxon>
        <taxon>Betaproteobacteria</taxon>
        <taxon>Burkholderiales</taxon>
        <taxon>Burkholderiaceae</taxon>
        <taxon>Lautropia</taxon>
    </lineage>
</organism>
<evidence type="ECO:0000256" key="1">
    <source>
        <dbReference type="ARBA" id="ARBA00004196"/>
    </source>
</evidence>
<dbReference type="SUPFAM" id="SSF53807">
    <property type="entry name" value="Helical backbone' metal receptor"/>
    <property type="match status" value="1"/>
</dbReference>
<dbReference type="Gene3D" id="3.40.50.1980">
    <property type="entry name" value="Nitrogenase molybdenum iron protein domain"/>
    <property type="match status" value="3"/>
</dbReference>
<dbReference type="InterPro" id="IPR006129">
    <property type="entry name" value="AdhesinB"/>
</dbReference>
<comment type="similarity">
    <text evidence="2 6">Belongs to the bacterial solute-binding protein 9 family.</text>
</comment>
<protein>
    <submittedName>
        <fullName evidence="9">Metal ABC transporter substrate-binding protein</fullName>
    </submittedName>
</protein>
<dbReference type="InterPro" id="IPR006127">
    <property type="entry name" value="ZnuA-like"/>
</dbReference>
<dbReference type="GO" id="GO:0030001">
    <property type="term" value="P:metal ion transport"/>
    <property type="evidence" value="ECO:0007669"/>
    <property type="project" value="InterPro"/>
</dbReference>
<comment type="caution">
    <text evidence="9">The sequence shown here is derived from an EMBL/GenBank/DDBJ whole genome shotgun (WGS) entry which is preliminary data.</text>
</comment>
<comment type="subcellular location">
    <subcellularLocation>
        <location evidence="1">Cell envelope</location>
    </subcellularLocation>
</comment>
<feature type="compositionally biased region" description="Polar residues" evidence="7">
    <location>
        <begin position="58"/>
        <end position="67"/>
    </location>
</feature>
<dbReference type="GO" id="GO:0046872">
    <property type="term" value="F:metal ion binding"/>
    <property type="evidence" value="ECO:0007669"/>
    <property type="project" value="UniProtKB-KW"/>
</dbReference>
<dbReference type="GO" id="GO:0030313">
    <property type="term" value="C:cell envelope"/>
    <property type="evidence" value="ECO:0007669"/>
    <property type="project" value="UniProtKB-SubCell"/>
</dbReference>
<dbReference type="GO" id="GO:0007155">
    <property type="term" value="P:cell adhesion"/>
    <property type="evidence" value="ECO:0007669"/>
    <property type="project" value="InterPro"/>
</dbReference>
<reference evidence="9 10" key="1">
    <citation type="submission" date="2018-11" db="EMBL/GenBank/DDBJ databases">
        <title>Genome sequencing of Lautropia sp. KCOM 2505 (= ChDC F240).</title>
        <authorList>
            <person name="Kook J.-K."/>
            <person name="Park S.-N."/>
            <person name="Lim Y.K."/>
        </authorList>
    </citation>
    <scope>NUCLEOTIDE SEQUENCE [LARGE SCALE GENOMIC DNA]</scope>
    <source>
        <strain evidence="9 10">KCOM 2505</strain>
    </source>
</reference>
<dbReference type="Proteomes" id="UP000270261">
    <property type="component" value="Unassembled WGS sequence"/>
</dbReference>
<keyword evidence="8" id="KW-1133">Transmembrane helix</keyword>
<keyword evidence="8" id="KW-0472">Membrane</keyword>
<feature type="transmembrane region" description="Helical" evidence="8">
    <location>
        <begin position="81"/>
        <end position="103"/>
    </location>
</feature>
<evidence type="ECO:0000313" key="10">
    <source>
        <dbReference type="Proteomes" id="UP000270261"/>
    </source>
</evidence>
<keyword evidence="10" id="KW-1185">Reference proteome</keyword>
<keyword evidence="4" id="KW-0479">Metal-binding</keyword>
<keyword evidence="5" id="KW-0732">Signal</keyword>
<sequence>MAHRSHHRADTGPAVLCVAAAGTCRPAAPKEPSPETLRDMKPQKNDYLHATPAGRQNPAAQLQSPQPASKVPARRHALHRVLRPVTALLAGALLAGSAATAMAQQPAKRFTGEGSNASRAPLSVVTSFSVLADLVQQVGGNRVAVDTLVGPGGDTHVFQPGPTQVRQLSAAHLVVVNGLGFEGWMPRLIGSSGYKGPVVEAAHGVDALKADPHHHHHHGDKDVHDDDGDDHDHDHGHGGHDADGHDRDGHDADHHGHDADHDHDGDDAGDHDHGAGHDGHDGHGAAPDGDHADHDHDAAVPAGAAGKSGHAHHHHHGGLDPHAWQDVSNVRLYVKNIAEGLCKAAPADCEGFQDRARAYTEHLKELDQEIRMAVDAIPAERRRVMVSHAAFGYYQRAYGITFMAPVGVSTEEEPSAAVVASLIRQAREQKVQAFFFENNSDPRLLKRMASELKNVTVGELYADSLSPLGGPASDYISMMRFNTRTLMNALRTQSK</sequence>
<dbReference type="InterPro" id="IPR050492">
    <property type="entry name" value="Bact_metal-bind_prot9"/>
</dbReference>
<proteinExistence type="inferred from homology"/>
<evidence type="ECO:0000256" key="5">
    <source>
        <dbReference type="ARBA" id="ARBA00022729"/>
    </source>
</evidence>
<evidence type="ECO:0000256" key="7">
    <source>
        <dbReference type="SAM" id="MobiDB-lite"/>
    </source>
</evidence>
<feature type="compositionally biased region" description="Basic and acidic residues" evidence="7">
    <location>
        <begin position="219"/>
        <end position="298"/>
    </location>
</feature>
<name>A0A3R8MS18_9BURK</name>
<dbReference type="PANTHER" id="PTHR42953:SF1">
    <property type="entry name" value="METAL-BINDING PROTEIN HI_0362-RELATED"/>
    <property type="match status" value="1"/>
</dbReference>
<keyword evidence="8" id="KW-0812">Transmembrane</keyword>
<evidence type="ECO:0000256" key="3">
    <source>
        <dbReference type="ARBA" id="ARBA00022448"/>
    </source>
</evidence>
<evidence type="ECO:0000256" key="6">
    <source>
        <dbReference type="RuleBase" id="RU003512"/>
    </source>
</evidence>
<accession>A0A3R8MS18</accession>
<dbReference type="EMBL" id="RRUE01000002">
    <property type="protein sequence ID" value="RRN43791.1"/>
    <property type="molecule type" value="Genomic_DNA"/>
</dbReference>
<dbReference type="AlphaFoldDB" id="A0A3R8MS18"/>
<feature type="region of interest" description="Disordered" evidence="7">
    <location>
        <begin position="210"/>
        <end position="323"/>
    </location>
</feature>
<gene>
    <name evidence="9" type="ORF">EHV23_10270</name>
</gene>
<evidence type="ECO:0000256" key="4">
    <source>
        <dbReference type="ARBA" id="ARBA00022723"/>
    </source>
</evidence>